<dbReference type="Proteomes" id="UP001642360">
    <property type="component" value="Unassembled WGS sequence"/>
</dbReference>
<dbReference type="SUPFAM" id="SSF57667">
    <property type="entry name" value="beta-beta-alpha zinc fingers"/>
    <property type="match status" value="1"/>
</dbReference>
<dbReference type="Gene3D" id="3.30.160.60">
    <property type="entry name" value="Classic Zinc Finger"/>
    <property type="match status" value="1"/>
</dbReference>
<feature type="compositionally biased region" description="Polar residues" evidence="1">
    <location>
        <begin position="115"/>
        <end position="127"/>
    </location>
</feature>
<dbReference type="PANTHER" id="PTHR47487:SF8">
    <property type="entry name" value="OS08G0270900 PROTEIN"/>
    <property type="match status" value="1"/>
</dbReference>
<reference evidence="3 4" key="1">
    <citation type="submission" date="2024-02" db="EMBL/GenBank/DDBJ databases">
        <authorList>
            <person name="Vignale AGUSTIN F."/>
            <person name="Sosa J E."/>
            <person name="Modenutti C."/>
        </authorList>
    </citation>
    <scope>NUCLEOTIDE SEQUENCE [LARGE SCALE GENOMIC DNA]</scope>
</reference>
<protein>
    <recommendedName>
        <fullName evidence="2">C2H2-type domain-containing protein</fullName>
    </recommendedName>
</protein>
<proteinExistence type="predicted"/>
<name>A0ABC8TMN8_9AQUA</name>
<dbReference type="InterPro" id="IPR036236">
    <property type="entry name" value="Znf_C2H2_sf"/>
</dbReference>
<dbReference type="InterPro" id="IPR013087">
    <property type="entry name" value="Znf_C2H2_type"/>
</dbReference>
<sequence length="171" mass="19241">MEITGNPSSEQEWKIKGEVLQVNKTRKASFQNTMGLEKKNDPPMLLVNNDTDDPKKKNREAVQKMQKIGDFKKKRFKFWCEMCQIGAYSMKVMEAHRKGKKHVTQLLEAKKNDGADSTTQIGAPTQKGNEAEAANDGEEEVLETVDVAVGVKGEDHRAEAEVYGNQIERTD</sequence>
<dbReference type="AlphaFoldDB" id="A0ABC8TMN8"/>
<feature type="region of interest" description="Disordered" evidence="1">
    <location>
        <begin position="109"/>
        <end position="140"/>
    </location>
</feature>
<evidence type="ECO:0000259" key="2">
    <source>
        <dbReference type="Pfam" id="PF12874"/>
    </source>
</evidence>
<feature type="region of interest" description="Disordered" evidence="1">
    <location>
        <begin position="30"/>
        <end position="64"/>
    </location>
</feature>
<evidence type="ECO:0000313" key="4">
    <source>
        <dbReference type="Proteomes" id="UP001642360"/>
    </source>
</evidence>
<organism evidence="3 4">
    <name type="scientific">Ilex paraguariensis</name>
    <name type="common">yerba mate</name>
    <dbReference type="NCBI Taxonomy" id="185542"/>
    <lineage>
        <taxon>Eukaryota</taxon>
        <taxon>Viridiplantae</taxon>
        <taxon>Streptophyta</taxon>
        <taxon>Embryophyta</taxon>
        <taxon>Tracheophyta</taxon>
        <taxon>Spermatophyta</taxon>
        <taxon>Magnoliopsida</taxon>
        <taxon>eudicotyledons</taxon>
        <taxon>Gunneridae</taxon>
        <taxon>Pentapetalae</taxon>
        <taxon>asterids</taxon>
        <taxon>campanulids</taxon>
        <taxon>Aquifoliales</taxon>
        <taxon>Aquifoliaceae</taxon>
        <taxon>Ilex</taxon>
    </lineage>
</organism>
<evidence type="ECO:0000313" key="3">
    <source>
        <dbReference type="EMBL" id="CAK9168865.1"/>
    </source>
</evidence>
<accession>A0ABC8TMN8</accession>
<dbReference type="EMBL" id="CAUOFW020005169">
    <property type="protein sequence ID" value="CAK9168865.1"/>
    <property type="molecule type" value="Genomic_DNA"/>
</dbReference>
<comment type="caution">
    <text evidence="3">The sequence shown here is derived from an EMBL/GenBank/DDBJ whole genome shotgun (WGS) entry which is preliminary data.</text>
</comment>
<evidence type="ECO:0000256" key="1">
    <source>
        <dbReference type="SAM" id="MobiDB-lite"/>
    </source>
</evidence>
<gene>
    <name evidence="3" type="ORF">ILEXP_LOCUS38280</name>
</gene>
<keyword evidence="4" id="KW-1185">Reference proteome</keyword>
<dbReference type="Pfam" id="PF12874">
    <property type="entry name" value="zf-met"/>
    <property type="match status" value="1"/>
</dbReference>
<feature type="domain" description="C2H2-type" evidence="2">
    <location>
        <begin position="78"/>
        <end position="102"/>
    </location>
</feature>
<feature type="compositionally biased region" description="Basic and acidic residues" evidence="1">
    <location>
        <begin position="52"/>
        <end position="64"/>
    </location>
</feature>
<dbReference type="PANTHER" id="PTHR47487">
    <property type="entry name" value="OS06G0651300 PROTEIN-RELATED"/>
    <property type="match status" value="1"/>
</dbReference>